<feature type="transmembrane region" description="Helical" evidence="7">
    <location>
        <begin position="136"/>
        <end position="158"/>
    </location>
</feature>
<dbReference type="GO" id="GO:0000329">
    <property type="term" value="C:fungal-type vacuole membrane"/>
    <property type="evidence" value="ECO:0007669"/>
    <property type="project" value="TreeGrafter"/>
</dbReference>
<feature type="transmembrane region" description="Helical" evidence="7">
    <location>
        <begin position="256"/>
        <end position="277"/>
    </location>
</feature>
<comment type="similarity">
    <text evidence="2">Belongs to the oxidase-dependent Fe transporter (OFeT) (TC 9.A.10.1) family.</text>
</comment>
<dbReference type="PANTHER" id="PTHR31632">
    <property type="entry name" value="IRON TRANSPORTER FTH1"/>
    <property type="match status" value="1"/>
</dbReference>
<evidence type="ECO:0000256" key="5">
    <source>
        <dbReference type="ARBA" id="ARBA00022989"/>
    </source>
</evidence>
<evidence type="ECO:0000256" key="6">
    <source>
        <dbReference type="ARBA" id="ARBA00023136"/>
    </source>
</evidence>
<keyword evidence="3" id="KW-0408">Iron</keyword>
<evidence type="ECO:0000256" key="1">
    <source>
        <dbReference type="ARBA" id="ARBA00004141"/>
    </source>
</evidence>
<dbReference type="EMBL" id="JAEUBG010004417">
    <property type="protein sequence ID" value="KAH3681448.1"/>
    <property type="molecule type" value="Genomic_DNA"/>
</dbReference>
<reference evidence="8" key="2">
    <citation type="submission" date="2021-01" db="EMBL/GenBank/DDBJ databases">
        <authorList>
            <person name="Schikora-Tamarit M.A."/>
        </authorList>
    </citation>
    <scope>NUCLEOTIDE SEQUENCE</scope>
    <source>
        <strain evidence="8">CBS2887</strain>
    </source>
</reference>
<dbReference type="Proteomes" id="UP000774326">
    <property type="component" value="Unassembled WGS sequence"/>
</dbReference>
<keyword evidence="9" id="KW-1185">Reference proteome</keyword>
<keyword evidence="6 7" id="KW-0472">Membrane</keyword>
<evidence type="ECO:0008006" key="10">
    <source>
        <dbReference type="Google" id="ProtNLM"/>
    </source>
</evidence>
<dbReference type="AlphaFoldDB" id="A0A9P8PZM6"/>
<feature type="transmembrane region" description="Helical" evidence="7">
    <location>
        <begin position="12"/>
        <end position="34"/>
    </location>
</feature>
<feature type="transmembrane region" description="Helical" evidence="7">
    <location>
        <begin position="101"/>
        <end position="124"/>
    </location>
</feature>
<evidence type="ECO:0000256" key="4">
    <source>
        <dbReference type="ARBA" id="ARBA00022692"/>
    </source>
</evidence>
<dbReference type="Pfam" id="PF03239">
    <property type="entry name" value="FTR1"/>
    <property type="match status" value="1"/>
</dbReference>
<evidence type="ECO:0000313" key="8">
    <source>
        <dbReference type="EMBL" id="KAH3681448.1"/>
    </source>
</evidence>
<keyword evidence="4 7" id="KW-0812">Transmembrane</keyword>
<accession>A0A9P8PZM6</accession>
<feature type="transmembrane region" description="Helical" evidence="7">
    <location>
        <begin position="230"/>
        <end position="249"/>
    </location>
</feature>
<evidence type="ECO:0000256" key="7">
    <source>
        <dbReference type="SAM" id="Phobius"/>
    </source>
</evidence>
<dbReference type="OrthoDB" id="4364at2759"/>
<feature type="transmembrane region" description="Helical" evidence="7">
    <location>
        <begin position="200"/>
        <end position="224"/>
    </location>
</feature>
<dbReference type="GO" id="GO:0015093">
    <property type="term" value="F:ferrous iron transmembrane transporter activity"/>
    <property type="evidence" value="ECO:0007669"/>
    <property type="project" value="TreeGrafter"/>
</dbReference>
<keyword evidence="3" id="KW-0406">Ion transport</keyword>
<dbReference type="PANTHER" id="PTHR31632:SF7">
    <property type="entry name" value="IRON TRANSPORTER FTH1"/>
    <property type="match status" value="1"/>
</dbReference>
<evidence type="ECO:0000256" key="3">
    <source>
        <dbReference type="ARBA" id="ARBA00022496"/>
    </source>
</evidence>
<feature type="transmembrane region" description="Helical" evidence="7">
    <location>
        <begin position="327"/>
        <end position="354"/>
    </location>
</feature>
<keyword evidence="3" id="KW-0410">Iron transport</keyword>
<name>A0A9P8PZM6_WICPI</name>
<protein>
    <recommendedName>
        <fullName evidence="10">Iron transporter FTH1</fullName>
    </recommendedName>
</protein>
<dbReference type="InterPro" id="IPR004923">
    <property type="entry name" value="FTR1/Fip1/EfeU"/>
</dbReference>
<gene>
    <name evidence="8" type="ORF">WICPIJ_007605</name>
</gene>
<proteinExistence type="inferred from homology"/>
<comment type="caution">
    <text evidence="8">The sequence shown here is derived from an EMBL/GenBank/DDBJ whole genome shotgun (WGS) entry which is preliminary data.</text>
</comment>
<keyword evidence="3" id="KW-0813">Transport</keyword>
<keyword evidence="5 7" id="KW-1133">Transmembrane helix</keyword>
<evidence type="ECO:0000313" key="9">
    <source>
        <dbReference type="Proteomes" id="UP000774326"/>
    </source>
</evidence>
<evidence type="ECO:0000256" key="2">
    <source>
        <dbReference type="ARBA" id="ARBA00008333"/>
    </source>
</evidence>
<organism evidence="8 9">
    <name type="scientific">Wickerhamomyces pijperi</name>
    <name type="common">Yeast</name>
    <name type="synonym">Pichia pijperi</name>
    <dbReference type="NCBI Taxonomy" id="599730"/>
    <lineage>
        <taxon>Eukaryota</taxon>
        <taxon>Fungi</taxon>
        <taxon>Dikarya</taxon>
        <taxon>Ascomycota</taxon>
        <taxon>Saccharomycotina</taxon>
        <taxon>Saccharomycetes</taxon>
        <taxon>Phaffomycetales</taxon>
        <taxon>Wickerhamomycetaceae</taxon>
        <taxon>Wickerhamomyces</taxon>
    </lineage>
</organism>
<dbReference type="GO" id="GO:0033573">
    <property type="term" value="C:high-affinity iron permease complex"/>
    <property type="evidence" value="ECO:0007669"/>
    <property type="project" value="InterPro"/>
</dbReference>
<reference evidence="8" key="1">
    <citation type="journal article" date="2021" name="Open Biol.">
        <title>Shared evolutionary footprints suggest mitochondrial oxidative damage underlies multiple complex I losses in fungi.</title>
        <authorList>
            <person name="Schikora-Tamarit M.A."/>
            <person name="Marcet-Houben M."/>
            <person name="Nosek J."/>
            <person name="Gabaldon T."/>
        </authorList>
    </citation>
    <scope>NUCLEOTIDE SEQUENCE</scope>
    <source>
        <strain evidence="8">CBS2887</strain>
    </source>
</reference>
<comment type="subcellular location">
    <subcellularLocation>
        <location evidence="1">Membrane</location>
        <topology evidence="1">Multi-pass membrane protein</topology>
    </subcellularLocation>
</comment>
<sequence length="423" mass="47706">MISFESVFSFQIYFILLRETLEIIIIVSILLAFLKQSLILHHGETTIPTQQAQNSTTEEPRTAEETDLLLESMPTSEFGDDEELQLTSTGMKLHQQFKVQILSGSLLGLLISSMIGGSFILIFYHIGTDLWSLSEHYYEGILSLVASLMISAMGLFFLRISKLREKFRVKLGTILLNHGSISKGAGLKDRSRLFLQRYSLFFLPFVTVLRESLEAFVFVGGIGISQPLSTIPLSFILALLTSSIVGYYLYRSSNSLSLKIFLISTTCLLYLISSGLFSKGVWQLELQRYIDLCNGQDMSEVGSGPGSYDIGNSVWHVNCCNGETDGIWMLFTAILGWTNSATYGSVISYNLYWISMIGLLKMLKFQEQEGYLPYVPIKWQLKKLSKKYDLLMKNKKLQVRANLSHGIDNVIPTHLINQNVQIE</sequence>